<dbReference type="InterPro" id="IPR010998">
    <property type="entry name" value="Integrase_recombinase_N"/>
</dbReference>
<dbReference type="Pfam" id="PF13356">
    <property type="entry name" value="Arm-DNA-bind_3"/>
    <property type="match status" value="1"/>
</dbReference>
<keyword evidence="3 5" id="KW-0238">DNA-binding</keyword>
<dbReference type="PANTHER" id="PTHR30629">
    <property type="entry name" value="PROPHAGE INTEGRASE"/>
    <property type="match status" value="1"/>
</dbReference>
<protein>
    <submittedName>
        <fullName evidence="9">Integrase</fullName>
    </submittedName>
</protein>
<evidence type="ECO:0000256" key="6">
    <source>
        <dbReference type="SAM" id="MobiDB-lite"/>
    </source>
</evidence>
<dbReference type="InterPro" id="IPR013762">
    <property type="entry name" value="Integrase-like_cat_sf"/>
</dbReference>
<dbReference type="InterPro" id="IPR002104">
    <property type="entry name" value="Integrase_catalytic"/>
</dbReference>
<feature type="domain" description="Core-binding (CB)" evidence="8">
    <location>
        <begin position="92"/>
        <end position="173"/>
    </location>
</feature>
<dbReference type="EMBL" id="FOCO01000012">
    <property type="protein sequence ID" value="SEN37445.1"/>
    <property type="molecule type" value="Genomic_DNA"/>
</dbReference>
<dbReference type="Gene3D" id="1.10.150.130">
    <property type="match status" value="1"/>
</dbReference>
<organism evidence="9 10">
    <name type="scientific">Pseudorhodobacter antarcticus</name>
    <dbReference type="NCBI Taxonomy" id="1077947"/>
    <lineage>
        <taxon>Bacteria</taxon>
        <taxon>Pseudomonadati</taxon>
        <taxon>Pseudomonadota</taxon>
        <taxon>Alphaproteobacteria</taxon>
        <taxon>Rhodobacterales</taxon>
        <taxon>Paracoccaceae</taxon>
        <taxon>Pseudorhodobacter</taxon>
    </lineage>
</organism>
<dbReference type="GO" id="GO:0015074">
    <property type="term" value="P:DNA integration"/>
    <property type="evidence" value="ECO:0007669"/>
    <property type="project" value="UniProtKB-KW"/>
</dbReference>
<dbReference type="AlphaFoldDB" id="A0A1H8G0Y4"/>
<keyword evidence="10" id="KW-1185">Reference proteome</keyword>
<evidence type="ECO:0000259" key="7">
    <source>
        <dbReference type="PROSITE" id="PS51898"/>
    </source>
</evidence>
<evidence type="ECO:0000256" key="3">
    <source>
        <dbReference type="ARBA" id="ARBA00023125"/>
    </source>
</evidence>
<evidence type="ECO:0000256" key="1">
    <source>
        <dbReference type="ARBA" id="ARBA00008857"/>
    </source>
</evidence>
<dbReference type="Pfam" id="PF00589">
    <property type="entry name" value="Phage_integrase"/>
    <property type="match status" value="1"/>
</dbReference>
<evidence type="ECO:0000313" key="9">
    <source>
        <dbReference type="EMBL" id="SEN37445.1"/>
    </source>
</evidence>
<feature type="domain" description="Tyr recombinase" evidence="7">
    <location>
        <begin position="199"/>
        <end position="377"/>
    </location>
</feature>
<dbReference type="GO" id="GO:0003677">
    <property type="term" value="F:DNA binding"/>
    <property type="evidence" value="ECO:0007669"/>
    <property type="project" value="UniProtKB-UniRule"/>
</dbReference>
<dbReference type="SUPFAM" id="SSF56349">
    <property type="entry name" value="DNA breaking-rejoining enzymes"/>
    <property type="match status" value="1"/>
</dbReference>
<dbReference type="Pfam" id="PF22022">
    <property type="entry name" value="Phage_int_M"/>
    <property type="match status" value="1"/>
</dbReference>
<sequence>MGKLLPKLTARKVEGLKEPGMHGDGEGLYLCVSVGGTKSWILRTTVYGRRRELGLGSATLVSLAEAREEARRLRKVARAGGDPETIRNRETLTFAEAAKRVHKNLEPTWSNPKHAAGWLSAVEAYAFPCFGKRPINKVGTPDILLVLEPIWTTKHETARRVMQRLSTIFDWAKVAGHYPAENPVTGVKKALGTVNTATKHMASMPWQDLPDFMMELYSREGVSARTLEFIILTATRSGEARGARWEEIDLEERAWHIPGERMKRRIPHRIPLSSAACAVLERMKGMDAEIVFPSVQTAKTAKPRVQSVNVFQALLQRMEREGFTIHGFRSTFRDWCSEDAHAEREVAEAALSHATGNEVERAYARSDLYDRRRTLMEQWGNFTTTVVNGNSAELSVGFQNHNKSESTSLSAGVKPPAVARKKLEKHRSKAAVPKR</sequence>
<accession>A0A1H8G0Y4</accession>
<evidence type="ECO:0000259" key="8">
    <source>
        <dbReference type="PROSITE" id="PS51900"/>
    </source>
</evidence>
<evidence type="ECO:0000256" key="5">
    <source>
        <dbReference type="PROSITE-ProRule" id="PRU01248"/>
    </source>
</evidence>
<evidence type="ECO:0000256" key="4">
    <source>
        <dbReference type="ARBA" id="ARBA00023172"/>
    </source>
</evidence>
<dbReference type="PROSITE" id="PS51898">
    <property type="entry name" value="TYR_RECOMBINASE"/>
    <property type="match status" value="1"/>
</dbReference>
<feature type="region of interest" description="Disordered" evidence="6">
    <location>
        <begin position="402"/>
        <end position="435"/>
    </location>
</feature>
<dbReference type="Proteomes" id="UP000183002">
    <property type="component" value="Unassembled WGS sequence"/>
</dbReference>
<name>A0A1H8G0Y4_9RHOB</name>
<dbReference type="Gene3D" id="1.10.443.10">
    <property type="entry name" value="Intergrase catalytic core"/>
    <property type="match status" value="1"/>
</dbReference>
<dbReference type="RefSeq" id="WP_074818600.1">
    <property type="nucleotide sequence ID" value="NZ_FOCO01000012.1"/>
</dbReference>
<dbReference type="PANTHER" id="PTHR30629:SF2">
    <property type="entry name" value="PROPHAGE INTEGRASE INTS-RELATED"/>
    <property type="match status" value="1"/>
</dbReference>
<gene>
    <name evidence="9" type="ORF">SAMN05216227_101278</name>
</gene>
<dbReference type="CDD" id="cd00801">
    <property type="entry name" value="INT_P4_C"/>
    <property type="match status" value="1"/>
</dbReference>
<comment type="similarity">
    <text evidence="1">Belongs to the 'phage' integrase family.</text>
</comment>
<dbReference type="PROSITE" id="PS51900">
    <property type="entry name" value="CB"/>
    <property type="match status" value="1"/>
</dbReference>
<evidence type="ECO:0000256" key="2">
    <source>
        <dbReference type="ARBA" id="ARBA00022908"/>
    </source>
</evidence>
<dbReference type="InterPro" id="IPR011010">
    <property type="entry name" value="DNA_brk_join_enz"/>
</dbReference>
<dbReference type="InterPro" id="IPR038488">
    <property type="entry name" value="Integrase_DNA-bd_sf"/>
</dbReference>
<dbReference type="InterPro" id="IPR050808">
    <property type="entry name" value="Phage_Integrase"/>
</dbReference>
<dbReference type="InterPro" id="IPR025166">
    <property type="entry name" value="Integrase_DNA_bind_dom"/>
</dbReference>
<keyword evidence="4" id="KW-0233">DNA recombination</keyword>
<dbReference type="InterPro" id="IPR053876">
    <property type="entry name" value="Phage_int_M"/>
</dbReference>
<keyword evidence="2" id="KW-0229">DNA integration</keyword>
<dbReference type="GO" id="GO:0006310">
    <property type="term" value="P:DNA recombination"/>
    <property type="evidence" value="ECO:0007669"/>
    <property type="project" value="UniProtKB-KW"/>
</dbReference>
<evidence type="ECO:0000313" key="10">
    <source>
        <dbReference type="Proteomes" id="UP000183002"/>
    </source>
</evidence>
<dbReference type="Gene3D" id="3.30.160.390">
    <property type="entry name" value="Integrase, DNA-binding domain"/>
    <property type="match status" value="1"/>
</dbReference>
<dbReference type="InterPro" id="IPR044068">
    <property type="entry name" value="CB"/>
</dbReference>
<proteinExistence type="inferred from homology"/>
<dbReference type="STRING" id="1077947.SAMN05216227_101278"/>
<reference evidence="9 10" key="1">
    <citation type="submission" date="2016-10" db="EMBL/GenBank/DDBJ databases">
        <authorList>
            <person name="de Groot N.N."/>
        </authorList>
    </citation>
    <scope>NUCLEOTIDE SEQUENCE [LARGE SCALE GENOMIC DNA]</scope>
    <source>
        <strain evidence="9 10">CGMCC 1.10836</strain>
    </source>
</reference>
<feature type="compositionally biased region" description="Basic residues" evidence="6">
    <location>
        <begin position="419"/>
        <end position="435"/>
    </location>
</feature>